<dbReference type="RefSeq" id="WP_157682721.1">
    <property type="nucleotide sequence ID" value="NZ_LT629757.1"/>
</dbReference>
<keyword evidence="2" id="KW-1185">Reference proteome</keyword>
<dbReference type="Proteomes" id="UP000198859">
    <property type="component" value="Chromosome I"/>
</dbReference>
<evidence type="ECO:0000313" key="1">
    <source>
        <dbReference type="EMBL" id="SDR94784.1"/>
    </source>
</evidence>
<dbReference type="STRING" id="642780.SAMN04488570_0788"/>
<accession>A0A1H1N741</accession>
<gene>
    <name evidence="1" type="ORF">SAMN04488570_0788</name>
</gene>
<dbReference type="EMBL" id="LT629757">
    <property type="protein sequence ID" value="SDR94784.1"/>
    <property type="molecule type" value="Genomic_DNA"/>
</dbReference>
<dbReference type="OrthoDB" id="5517693at2"/>
<organism evidence="1 2">
    <name type="scientific">Nocardioides scoriae</name>
    <dbReference type="NCBI Taxonomy" id="642780"/>
    <lineage>
        <taxon>Bacteria</taxon>
        <taxon>Bacillati</taxon>
        <taxon>Actinomycetota</taxon>
        <taxon>Actinomycetes</taxon>
        <taxon>Propionibacteriales</taxon>
        <taxon>Nocardioidaceae</taxon>
        <taxon>Nocardioides</taxon>
    </lineage>
</organism>
<proteinExistence type="predicted"/>
<name>A0A1H1N741_9ACTN</name>
<dbReference type="AlphaFoldDB" id="A0A1H1N741"/>
<evidence type="ECO:0000313" key="2">
    <source>
        <dbReference type="Proteomes" id="UP000198859"/>
    </source>
</evidence>
<protein>
    <submittedName>
        <fullName evidence="1">Transcriptional regulator, AbiEi antitoxin, Type IV TA system</fullName>
    </submittedName>
</protein>
<reference evidence="2" key="1">
    <citation type="submission" date="2016-10" db="EMBL/GenBank/DDBJ databases">
        <authorList>
            <person name="Varghese N."/>
            <person name="Submissions S."/>
        </authorList>
    </citation>
    <scope>NUCLEOTIDE SEQUENCE [LARGE SCALE GENOMIC DNA]</scope>
    <source>
        <strain evidence="2">DSM 22127</strain>
    </source>
</reference>
<sequence length="326" mass="35939">MHPDWLDDAGSLLGSRSPLPLDAPFTRDDALGLGVSRRGFDALARAGLVRRVLHGVYAAAQAPDDVRLRAAALGLVVPPHAVVSDRTAAWLHGVAILPRSALSVPPPVQVVSTEDTRVRRPEADGHRRALLERDVQVVHGLRVTSPLRTALDLGRLLWRFDALAALDGFLRAGLSREAVLGDLGRFRGFRGVRQLRVLTPLADGRSQSPAESALRLWWYDALLPTPEPQLVVPRDHGSWFALDLADPPSWYAAEYDGDEFHTTDADRRHDADRRAWLAEERGWTVEVFTKDDLYGPRADPIPRLQEGHARARRALSRWSPGTPGAA</sequence>